<dbReference type="PROSITE" id="PS50850">
    <property type="entry name" value="MFS"/>
    <property type="match status" value="1"/>
</dbReference>
<feature type="transmembrane region" description="Helical" evidence="5">
    <location>
        <begin position="227"/>
        <end position="247"/>
    </location>
</feature>
<keyword evidence="2 5" id="KW-0812">Transmembrane</keyword>
<feature type="transmembrane region" description="Helical" evidence="5">
    <location>
        <begin position="167"/>
        <end position="190"/>
    </location>
</feature>
<evidence type="ECO:0000256" key="1">
    <source>
        <dbReference type="ARBA" id="ARBA00004141"/>
    </source>
</evidence>
<dbReference type="AlphaFoldDB" id="A0A210Q8C1"/>
<keyword evidence="3 5" id="KW-1133">Transmembrane helix</keyword>
<evidence type="ECO:0000313" key="7">
    <source>
        <dbReference type="EMBL" id="OWF44983.1"/>
    </source>
</evidence>
<dbReference type="InterPro" id="IPR005828">
    <property type="entry name" value="MFS_sugar_transport-like"/>
</dbReference>
<dbReference type="SUPFAM" id="SSF103473">
    <property type="entry name" value="MFS general substrate transporter"/>
    <property type="match status" value="1"/>
</dbReference>
<feature type="transmembrane region" description="Helical" evidence="5">
    <location>
        <begin position="307"/>
        <end position="330"/>
    </location>
</feature>
<comment type="subcellular location">
    <subcellularLocation>
        <location evidence="1">Membrane</location>
        <topology evidence="1">Multi-pass membrane protein</topology>
    </subcellularLocation>
</comment>
<gene>
    <name evidence="7" type="ORF">KP79_PYT07793</name>
</gene>
<evidence type="ECO:0000256" key="4">
    <source>
        <dbReference type="ARBA" id="ARBA00023136"/>
    </source>
</evidence>
<dbReference type="Pfam" id="PF00083">
    <property type="entry name" value="Sugar_tr"/>
    <property type="match status" value="1"/>
</dbReference>
<feature type="transmembrane region" description="Helical" evidence="5">
    <location>
        <begin position="144"/>
        <end position="161"/>
    </location>
</feature>
<dbReference type="InterPro" id="IPR020846">
    <property type="entry name" value="MFS_dom"/>
</dbReference>
<dbReference type="OrthoDB" id="5141738at2759"/>
<dbReference type="CDD" id="cd17317">
    <property type="entry name" value="MFS_SLC22"/>
    <property type="match status" value="1"/>
</dbReference>
<dbReference type="GO" id="GO:0016020">
    <property type="term" value="C:membrane"/>
    <property type="evidence" value="ECO:0007669"/>
    <property type="project" value="UniProtKB-SubCell"/>
</dbReference>
<comment type="caution">
    <text evidence="7">The sequence shown here is derived from an EMBL/GenBank/DDBJ whole genome shotgun (WGS) entry which is preliminary data.</text>
</comment>
<protein>
    <submittedName>
        <fullName evidence="7">Organic cation transporter protein</fullName>
    </submittedName>
</protein>
<feature type="transmembrane region" description="Helical" evidence="5">
    <location>
        <begin position="467"/>
        <end position="488"/>
    </location>
</feature>
<evidence type="ECO:0000256" key="2">
    <source>
        <dbReference type="ARBA" id="ARBA00022692"/>
    </source>
</evidence>
<feature type="transmembrane region" description="Helical" evidence="5">
    <location>
        <begin position="342"/>
        <end position="364"/>
    </location>
</feature>
<dbReference type="Proteomes" id="UP000242188">
    <property type="component" value="Unassembled WGS sequence"/>
</dbReference>
<keyword evidence="8" id="KW-1185">Reference proteome</keyword>
<dbReference type="STRING" id="6573.A0A210Q8C1"/>
<sequence length="532" mass="59154">MTHNAQSPLQTGFVLVSAPRCKIPELENDTYAIHSAYQQNLVNNYIPPSSDHVTLDYDRCHMYSFDYNNVKFDNSSRPINASLVKCNEWVYSESAFKETFTSKYNIVCDDAHITSLIKSLFFVGKFVGALVFGTLSDTFGRKKTFYLTLVMHFGITFGSSWSSSSTVYAVLSVATGATTQGVFIVGFVLGIEFVGPSKRKSAGMIVHFFFGFGLIILPAVSYFARHWYYINLICSAPAAIFIVYWWLLPESPRWLITNQRYEEANKILQKVAKVNKVTIKRNLFEEMESEEIKPTGRVWQLFSSKVMLVHTLIILFNWQVMCVVSMTYYGLYLNAGNLGGNFHLNMFLSGLVEFPANAMIWLLVDRVGRKPIYCLGMILGGCSCVATIFPILYGEIENQTVIVTLAMIGKFGLSAAFNTIYLFSAELFPTVVRNAGMGASCCASRIGGIMAPYIADSSTFIGGTFGKVFPLGLFGVMSISAGLSSLYLPETLNMALPETIEDGITFGKRITTTSVCADMLLEKTERQNKEIA</sequence>
<proteinExistence type="predicted"/>
<dbReference type="Gene3D" id="1.20.1250.20">
    <property type="entry name" value="MFS general substrate transporter like domains"/>
    <property type="match status" value="1"/>
</dbReference>
<reference evidence="7 8" key="1">
    <citation type="journal article" date="2017" name="Nat. Ecol. Evol.">
        <title>Scallop genome provides insights into evolution of bilaterian karyotype and development.</title>
        <authorList>
            <person name="Wang S."/>
            <person name="Zhang J."/>
            <person name="Jiao W."/>
            <person name="Li J."/>
            <person name="Xun X."/>
            <person name="Sun Y."/>
            <person name="Guo X."/>
            <person name="Huan P."/>
            <person name="Dong B."/>
            <person name="Zhang L."/>
            <person name="Hu X."/>
            <person name="Sun X."/>
            <person name="Wang J."/>
            <person name="Zhao C."/>
            <person name="Wang Y."/>
            <person name="Wang D."/>
            <person name="Huang X."/>
            <person name="Wang R."/>
            <person name="Lv J."/>
            <person name="Li Y."/>
            <person name="Zhang Z."/>
            <person name="Liu B."/>
            <person name="Lu W."/>
            <person name="Hui Y."/>
            <person name="Liang J."/>
            <person name="Zhou Z."/>
            <person name="Hou R."/>
            <person name="Li X."/>
            <person name="Liu Y."/>
            <person name="Li H."/>
            <person name="Ning X."/>
            <person name="Lin Y."/>
            <person name="Zhao L."/>
            <person name="Xing Q."/>
            <person name="Dou J."/>
            <person name="Li Y."/>
            <person name="Mao J."/>
            <person name="Guo H."/>
            <person name="Dou H."/>
            <person name="Li T."/>
            <person name="Mu C."/>
            <person name="Jiang W."/>
            <person name="Fu Q."/>
            <person name="Fu X."/>
            <person name="Miao Y."/>
            <person name="Liu J."/>
            <person name="Yu Q."/>
            <person name="Li R."/>
            <person name="Liao H."/>
            <person name="Li X."/>
            <person name="Kong Y."/>
            <person name="Jiang Z."/>
            <person name="Chourrout D."/>
            <person name="Li R."/>
            <person name="Bao Z."/>
        </authorList>
    </citation>
    <scope>NUCLEOTIDE SEQUENCE [LARGE SCALE GENOMIC DNA]</scope>
    <source>
        <strain evidence="7 8">PY_sf001</strain>
    </source>
</reference>
<organism evidence="7 8">
    <name type="scientific">Mizuhopecten yessoensis</name>
    <name type="common">Japanese scallop</name>
    <name type="synonym">Patinopecten yessoensis</name>
    <dbReference type="NCBI Taxonomy" id="6573"/>
    <lineage>
        <taxon>Eukaryota</taxon>
        <taxon>Metazoa</taxon>
        <taxon>Spiralia</taxon>
        <taxon>Lophotrochozoa</taxon>
        <taxon>Mollusca</taxon>
        <taxon>Bivalvia</taxon>
        <taxon>Autobranchia</taxon>
        <taxon>Pteriomorphia</taxon>
        <taxon>Pectinida</taxon>
        <taxon>Pectinoidea</taxon>
        <taxon>Pectinidae</taxon>
        <taxon>Mizuhopecten</taxon>
    </lineage>
</organism>
<evidence type="ECO:0000256" key="5">
    <source>
        <dbReference type="SAM" id="Phobius"/>
    </source>
</evidence>
<dbReference type="EMBL" id="NEDP02004628">
    <property type="protein sequence ID" value="OWF44983.1"/>
    <property type="molecule type" value="Genomic_DNA"/>
</dbReference>
<dbReference type="InterPro" id="IPR036259">
    <property type="entry name" value="MFS_trans_sf"/>
</dbReference>
<name>A0A210Q8C1_MIZYE</name>
<dbReference type="GO" id="GO:0022857">
    <property type="term" value="F:transmembrane transporter activity"/>
    <property type="evidence" value="ECO:0007669"/>
    <property type="project" value="InterPro"/>
</dbReference>
<feature type="transmembrane region" description="Helical" evidence="5">
    <location>
        <begin position="202"/>
        <end position="221"/>
    </location>
</feature>
<feature type="transmembrane region" description="Helical" evidence="5">
    <location>
        <begin position="111"/>
        <end position="132"/>
    </location>
</feature>
<feature type="transmembrane region" description="Helical" evidence="5">
    <location>
        <begin position="399"/>
        <end position="423"/>
    </location>
</feature>
<dbReference type="PANTHER" id="PTHR24064">
    <property type="entry name" value="SOLUTE CARRIER FAMILY 22 MEMBER"/>
    <property type="match status" value="1"/>
</dbReference>
<feature type="transmembrane region" description="Helical" evidence="5">
    <location>
        <begin position="371"/>
        <end position="393"/>
    </location>
</feature>
<evidence type="ECO:0000256" key="3">
    <source>
        <dbReference type="ARBA" id="ARBA00022989"/>
    </source>
</evidence>
<keyword evidence="4 5" id="KW-0472">Membrane</keyword>
<accession>A0A210Q8C1</accession>
<feature type="domain" description="Major facilitator superfamily (MFS) profile" evidence="6">
    <location>
        <begin position="52"/>
        <end position="493"/>
    </location>
</feature>
<evidence type="ECO:0000313" key="8">
    <source>
        <dbReference type="Proteomes" id="UP000242188"/>
    </source>
</evidence>
<evidence type="ECO:0000259" key="6">
    <source>
        <dbReference type="PROSITE" id="PS50850"/>
    </source>
</evidence>